<accession>A0A8A1M5K9</accession>
<feature type="compositionally biased region" description="Polar residues" evidence="2">
    <location>
        <begin position="276"/>
        <end position="290"/>
    </location>
</feature>
<evidence type="ECO:0000256" key="2">
    <source>
        <dbReference type="SAM" id="MobiDB-lite"/>
    </source>
</evidence>
<feature type="compositionally biased region" description="Polar residues" evidence="2">
    <location>
        <begin position="59"/>
        <end position="69"/>
    </location>
</feature>
<dbReference type="AlphaFoldDB" id="A0A8A1M5K9"/>
<name>A0A8A1M5K9_AJECA</name>
<dbReference type="EMBL" id="CP069110">
    <property type="protein sequence ID" value="QSS60600.1"/>
    <property type="molecule type" value="Genomic_DNA"/>
</dbReference>
<evidence type="ECO:0000256" key="3">
    <source>
        <dbReference type="SAM" id="Phobius"/>
    </source>
</evidence>
<dbReference type="OrthoDB" id="306690at2759"/>
<keyword evidence="3" id="KW-0472">Membrane</keyword>
<reference evidence="4" key="1">
    <citation type="submission" date="2021-01" db="EMBL/GenBank/DDBJ databases">
        <title>Chromosome-level genome assembly of a human fungal pathogen reveals clustering of transcriptionally co-regulated genes.</title>
        <authorList>
            <person name="Voorhies M."/>
            <person name="Cohen S."/>
            <person name="Shea T.P."/>
            <person name="Petrus S."/>
            <person name="Munoz J.F."/>
            <person name="Poplawski S."/>
            <person name="Goldman W.E."/>
            <person name="Michael T."/>
            <person name="Cuomo C.A."/>
            <person name="Sil A."/>
            <person name="Beyhan S."/>
        </authorList>
    </citation>
    <scope>NUCLEOTIDE SEQUENCE</scope>
    <source>
        <strain evidence="4">WU24</strain>
    </source>
</reference>
<feature type="compositionally biased region" description="Polar residues" evidence="2">
    <location>
        <begin position="38"/>
        <end position="48"/>
    </location>
</feature>
<feature type="compositionally biased region" description="Polar residues" evidence="2">
    <location>
        <begin position="327"/>
        <end position="344"/>
    </location>
</feature>
<feature type="compositionally biased region" description="Basic and acidic residues" evidence="2">
    <location>
        <begin position="297"/>
        <end position="326"/>
    </location>
</feature>
<feature type="compositionally biased region" description="Basic and acidic residues" evidence="2">
    <location>
        <begin position="16"/>
        <end position="26"/>
    </location>
</feature>
<feature type="region of interest" description="Disordered" evidence="2">
    <location>
        <begin position="1"/>
        <end position="69"/>
    </location>
</feature>
<keyword evidence="3" id="KW-1133">Transmembrane helix</keyword>
<organism evidence="4 5">
    <name type="scientific">Ajellomyces capsulatus</name>
    <name type="common">Darling's disease fungus</name>
    <name type="synonym">Histoplasma capsulatum</name>
    <dbReference type="NCBI Taxonomy" id="5037"/>
    <lineage>
        <taxon>Eukaryota</taxon>
        <taxon>Fungi</taxon>
        <taxon>Dikarya</taxon>
        <taxon>Ascomycota</taxon>
        <taxon>Pezizomycotina</taxon>
        <taxon>Eurotiomycetes</taxon>
        <taxon>Eurotiomycetidae</taxon>
        <taxon>Onygenales</taxon>
        <taxon>Ajellomycetaceae</taxon>
        <taxon>Histoplasma</taxon>
    </lineage>
</organism>
<feature type="compositionally biased region" description="Polar residues" evidence="2">
    <location>
        <begin position="138"/>
        <end position="152"/>
    </location>
</feature>
<feature type="region of interest" description="Disordered" evidence="2">
    <location>
        <begin position="218"/>
        <end position="361"/>
    </location>
</feature>
<feature type="region of interest" description="Disordered" evidence="2">
    <location>
        <begin position="114"/>
        <end position="196"/>
    </location>
</feature>
<keyword evidence="3" id="KW-0812">Transmembrane</keyword>
<gene>
    <name evidence="4" type="ORF">I7I51_05401</name>
</gene>
<feature type="region of interest" description="Disordered" evidence="2">
    <location>
        <begin position="481"/>
        <end position="506"/>
    </location>
</feature>
<protein>
    <submittedName>
        <fullName evidence="4">Uncharacterized protein</fullName>
    </submittedName>
</protein>
<evidence type="ECO:0000313" key="4">
    <source>
        <dbReference type="EMBL" id="QSS60600.1"/>
    </source>
</evidence>
<dbReference type="Proteomes" id="UP000663671">
    <property type="component" value="Chromosome 4"/>
</dbReference>
<feature type="transmembrane region" description="Helical" evidence="3">
    <location>
        <begin position="591"/>
        <end position="613"/>
    </location>
</feature>
<evidence type="ECO:0000256" key="1">
    <source>
        <dbReference type="SAM" id="Coils"/>
    </source>
</evidence>
<sequence>MTDGDTNHLYPNFSARSDERDERLSDLSKSLVGPGHLFQSQSQFNQPWHGQADAAYTADGNSSGIYHDNGSQFHSVFTYNAGQQNTPAHDENHKSSGDEPSDLELLQAKRAKALASLSQRRASSHGANSGNADAARRSSGTLASLTQGSESAIDQPLHAKGSAAARNAKSSDKDTPAAAESPSGRMGAVEQQKPHPNQIASAEDIDGLLAEGRVSAVSVSKSSATGQQSGEDARATRRTSIPLDENSAPAADYVSQRRQTAHKINPILGPEGRKASCSSAANETAGSSVADNVDCASHPEVRRTSGQSDHKPVPERRVYEPPKRTWADSSVSFSVSRKNGSSLKAGSPLSKRPTPGAMQSNWDVDNEFSKLQPNEIEEIREWLEHTGYYDETYRRGRLNRFRRLAALEREKEELMREEVQEREALTKNSDRASYLFSHKLSFDSSGYDPQANSSMPPPPLIPKTNTTSSTMKFSDTTRNLSLGVSDDHTPSHVSKRQYSHLENGDQHERAEKIVRTHSNSNSKDVLHNEEVQNFINKERINMIKDHKFSALDKVMRICWIHTEAGSTLAFGEAVVVVVVVAAVVALHAGGFVAAGAVAGNSVQVLVMIFLPLVD</sequence>
<dbReference type="VEuPathDB" id="FungiDB:I7I51_05401"/>
<keyword evidence="1" id="KW-0175">Coiled coil</keyword>
<proteinExistence type="predicted"/>
<feature type="coiled-coil region" evidence="1">
    <location>
        <begin position="397"/>
        <end position="428"/>
    </location>
</feature>
<feature type="transmembrane region" description="Helical" evidence="3">
    <location>
        <begin position="564"/>
        <end position="584"/>
    </location>
</feature>
<evidence type="ECO:0000313" key="5">
    <source>
        <dbReference type="Proteomes" id="UP000663671"/>
    </source>
</evidence>